<dbReference type="PANTHER" id="PTHR39166:SF1">
    <property type="entry name" value="BLL1166 PROTEIN"/>
    <property type="match status" value="1"/>
</dbReference>
<sequence>MQQIIQWVKNDPLRCKALEGVFRLQLPECYIAAGFIRNLVWDHLHHVESSTPLNDIDVIYYDPENVSAEMEYHYERLLSHWMPDVNWQVRNQARMHAQNGDAPYTSSIDAMRYWPEIETAVAIRQLPHQQYECVSAFGFESLMSLQVTPNPKRDITVVEQRIVAKRWLSQWPKLRLNVTT</sequence>
<dbReference type="PANTHER" id="PTHR39166">
    <property type="entry name" value="BLL1166 PROTEIN"/>
    <property type="match status" value="1"/>
</dbReference>
<proteinExistence type="predicted"/>
<protein>
    <submittedName>
        <fullName evidence="1">Nucleotidyltransferase family protein</fullName>
    </submittedName>
</protein>
<dbReference type="EMBL" id="JAFEUM010000001">
    <property type="protein sequence ID" value="MBM7034971.1"/>
    <property type="molecule type" value="Genomic_DNA"/>
</dbReference>
<dbReference type="Pfam" id="PF06042">
    <property type="entry name" value="NTP_transf_6"/>
    <property type="match status" value="1"/>
</dbReference>
<accession>A0ABS2HEC6</accession>
<reference evidence="1 2" key="1">
    <citation type="submission" date="2021-02" db="EMBL/GenBank/DDBJ databases">
        <authorList>
            <person name="Park J.-S."/>
        </authorList>
    </citation>
    <scope>NUCLEOTIDE SEQUENCE [LARGE SCALE GENOMIC DNA]</scope>
    <source>
        <strain evidence="1 2">188UL20-2</strain>
    </source>
</reference>
<name>A0ABS2HEC6_9VIBR</name>
<keyword evidence="2" id="KW-1185">Reference proteome</keyword>
<evidence type="ECO:0000313" key="1">
    <source>
        <dbReference type="EMBL" id="MBM7034971.1"/>
    </source>
</evidence>
<gene>
    <name evidence="1" type="ORF">JQC93_01020</name>
</gene>
<evidence type="ECO:0000313" key="2">
    <source>
        <dbReference type="Proteomes" id="UP000809621"/>
    </source>
</evidence>
<dbReference type="InterPro" id="IPR009267">
    <property type="entry name" value="NTP_transf_6"/>
</dbReference>
<comment type="caution">
    <text evidence="1">The sequence shown here is derived from an EMBL/GenBank/DDBJ whole genome shotgun (WGS) entry which is preliminary data.</text>
</comment>
<organism evidence="1 2">
    <name type="scientific">Vibrio ulleungensis</name>
    <dbReference type="NCBI Taxonomy" id="2807619"/>
    <lineage>
        <taxon>Bacteria</taxon>
        <taxon>Pseudomonadati</taxon>
        <taxon>Pseudomonadota</taxon>
        <taxon>Gammaproteobacteria</taxon>
        <taxon>Vibrionales</taxon>
        <taxon>Vibrionaceae</taxon>
        <taxon>Vibrio</taxon>
    </lineage>
</organism>
<dbReference type="Proteomes" id="UP000809621">
    <property type="component" value="Unassembled WGS sequence"/>
</dbReference>